<feature type="chain" id="PRO_5036954670" evidence="1">
    <location>
        <begin position="26"/>
        <end position="225"/>
    </location>
</feature>
<accession>A0A947D6B2</accession>
<organism evidence="2 3">
    <name type="scientific">Prosthecodimorpha staleyi</name>
    <dbReference type="NCBI Taxonomy" id="2840188"/>
    <lineage>
        <taxon>Bacteria</taxon>
        <taxon>Pseudomonadati</taxon>
        <taxon>Pseudomonadota</taxon>
        <taxon>Alphaproteobacteria</taxon>
        <taxon>Hyphomicrobiales</taxon>
        <taxon>Ancalomicrobiaceae</taxon>
        <taxon>Prosthecodimorpha</taxon>
    </lineage>
</organism>
<gene>
    <name evidence="2" type="ORF">KL771_20565</name>
</gene>
<keyword evidence="1" id="KW-0732">Signal</keyword>
<dbReference type="EMBL" id="JAHHZF010000010">
    <property type="protein sequence ID" value="MBT9291870.1"/>
    <property type="molecule type" value="Genomic_DNA"/>
</dbReference>
<name>A0A947D6B2_9HYPH</name>
<evidence type="ECO:0000313" key="3">
    <source>
        <dbReference type="Proteomes" id="UP000766595"/>
    </source>
</evidence>
<evidence type="ECO:0000313" key="2">
    <source>
        <dbReference type="EMBL" id="MBT9291870.1"/>
    </source>
</evidence>
<evidence type="ECO:0000256" key="1">
    <source>
        <dbReference type="SAM" id="SignalP"/>
    </source>
</evidence>
<dbReference type="AlphaFoldDB" id="A0A947D6B2"/>
<keyword evidence="3" id="KW-1185">Reference proteome</keyword>
<sequence>MFWRKIFLALISTVTSISISADASAGTETCEFILNSKWIVLKNAAIGPDKELIFRRFAICKQDNSSNIDKEKIGNNLLMLSCPMNVRKTPYFTIAMPNYAHVTTIEKDSWVPELRMHAALSPGSTFHFTAEYRKGEFYIDLDAGISGFLSQFFTAHEAIFEFGAAGERIIILQPSISTEIDPQRKRFSGFFDAVVPILLKDKGFEYTVYSNESMLAACEKHRRGR</sequence>
<dbReference type="RefSeq" id="WP_261970392.1">
    <property type="nucleotide sequence ID" value="NZ_JAHHZF010000010.1"/>
</dbReference>
<dbReference type="Proteomes" id="UP000766595">
    <property type="component" value="Unassembled WGS sequence"/>
</dbReference>
<reference evidence="2 3" key="1">
    <citation type="submission" date="2021-06" db="EMBL/GenBank/DDBJ databases">
        <authorList>
            <person name="Grouzdev D.S."/>
            <person name="Koziaeva V."/>
        </authorList>
    </citation>
    <scope>NUCLEOTIDE SEQUENCE [LARGE SCALE GENOMIC DNA]</scope>
    <source>
        <strain evidence="2 3">22</strain>
    </source>
</reference>
<protein>
    <submittedName>
        <fullName evidence="2">Uncharacterized protein</fullName>
    </submittedName>
</protein>
<feature type="signal peptide" evidence="1">
    <location>
        <begin position="1"/>
        <end position="25"/>
    </location>
</feature>
<comment type="caution">
    <text evidence="2">The sequence shown here is derived from an EMBL/GenBank/DDBJ whole genome shotgun (WGS) entry which is preliminary data.</text>
</comment>
<proteinExistence type="predicted"/>